<evidence type="ECO:0000313" key="9">
    <source>
        <dbReference type="EMBL" id="CEM28755.1"/>
    </source>
</evidence>
<evidence type="ECO:0000256" key="2">
    <source>
        <dbReference type="ARBA" id="ARBA00004887"/>
    </source>
</evidence>
<dbReference type="GO" id="GO:0004746">
    <property type="term" value="F:riboflavin synthase activity"/>
    <property type="evidence" value="ECO:0007669"/>
    <property type="project" value="UniProtKB-EC"/>
</dbReference>
<evidence type="ECO:0000259" key="8">
    <source>
        <dbReference type="PROSITE" id="PS51177"/>
    </source>
</evidence>
<dbReference type="NCBIfam" id="NF006767">
    <property type="entry name" value="PRK09289.1"/>
    <property type="match status" value="1"/>
</dbReference>
<keyword evidence="5" id="KW-0686">Riboflavin biosynthesis</keyword>
<proteinExistence type="predicted"/>
<dbReference type="OMA" id="HFVTGHV"/>
<dbReference type="NCBIfam" id="TIGR00187">
    <property type="entry name" value="ribE"/>
    <property type="match status" value="1"/>
</dbReference>
<dbReference type="PROSITE" id="PS51177">
    <property type="entry name" value="LUMAZINE_BIND"/>
    <property type="match status" value="2"/>
</dbReference>
<dbReference type="Gene3D" id="2.40.30.20">
    <property type="match status" value="2"/>
</dbReference>
<comment type="pathway">
    <text evidence="2">Cofactor biosynthesis; riboflavin biosynthesis; riboflavin from 2-hydroxy-3-oxobutyl phosphate and 5-amino-6-(D-ribitylamino)uracil: step 2/2.</text>
</comment>
<dbReference type="InParanoid" id="A0A0G4GH15"/>
<dbReference type="Proteomes" id="UP000041254">
    <property type="component" value="Unassembled WGS sequence"/>
</dbReference>
<dbReference type="InterPro" id="IPR023366">
    <property type="entry name" value="ATP_synth_asu-like_sf"/>
</dbReference>
<dbReference type="STRING" id="1169540.A0A0G4GH15"/>
<dbReference type="SUPFAM" id="SSF63380">
    <property type="entry name" value="Riboflavin synthase domain-like"/>
    <property type="match status" value="2"/>
</dbReference>
<feature type="domain" description="Lumazine-binding" evidence="8">
    <location>
        <begin position="1"/>
        <end position="93"/>
    </location>
</feature>
<reference evidence="9 10" key="1">
    <citation type="submission" date="2014-11" db="EMBL/GenBank/DDBJ databases">
        <authorList>
            <person name="Zhu J."/>
            <person name="Qi W."/>
            <person name="Song R."/>
        </authorList>
    </citation>
    <scope>NUCLEOTIDE SEQUENCE [LARGE SCALE GENOMIC DNA]</scope>
</reference>
<evidence type="ECO:0000256" key="4">
    <source>
        <dbReference type="ARBA" id="ARBA00013950"/>
    </source>
</evidence>
<evidence type="ECO:0000256" key="1">
    <source>
        <dbReference type="ARBA" id="ARBA00002803"/>
    </source>
</evidence>
<dbReference type="PANTHER" id="PTHR21098:SF0">
    <property type="entry name" value="RIBOFLAVIN SYNTHASE"/>
    <property type="match status" value="1"/>
</dbReference>
<name>A0A0G4GH15_VITBC</name>
<dbReference type="InterPro" id="IPR017938">
    <property type="entry name" value="Riboflavin_synthase-like_b-brl"/>
</dbReference>
<dbReference type="PIRSF" id="PIRSF000498">
    <property type="entry name" value="Riboflavin_syn_A"/>
    <property type="match status" value="1"/>
</dbReference>
<dbReference type="GO" id="GO:0009231">
    <property type="term" value="P:riboflavin biosynthetic process"/>
    <property type="evidence" value="ECO:0007669"/>
    <property type="project" value="UniProtKB-KW"/>
</dbReference>
<evidence type="ECO:0000256" key="6">
    <source>
        <dbReference type="ARBA" id="ARBA00022679"/>
    </source>
</evidence>
<dbReference type="EMBL" id="CDMY01000657">
    <property type="protein sequence ID" value="CEM28755.1"/>
    <property type="molecule type" value="Genomic_DNA"/>
</dbReference>
<organism evidence="9 10">
    <name type="scientific">Vitrella brassicaformis (strain CCMP3155)</name>
    <dbReference type="NCBI Taxonomy" id="1169540"/>
    <lineage>
        <taxon>Eukaryota</taxon>
        <taxon>Sar</taxon>
        <taxon>Alveolata</taxon>
        <taxon>Colpodellida</taxon>
        <taxon>Vitrellaceae</taxon>
        <taxon>Vitrella</taxon>
    </lineage>
</organism>
<dbReference type="PANTHER" id="PTHR21098">
    <property type="entry name" value="RIBOFLAVIN SYNTHASE ALPHA CHAIN"/>
    <property type="match status" value="1"/>
</dbReference>
<protein>
    <recommendedName>
        <fullName evidence="4">Riboflavin synthase</fullName>
        <ecNumber evidence="3">2.5.1.9</ecNumber>
    </recommendedName>
</protein>
<feature type="domain" description="Lumazine-binding" evidence="8">
    <location>
        <begin position="94"/>
        <end position="195"/>
    </location>
</feature>
<dbReference type="InterPro" id="IPR001783">
    <property type="entry name" value="Lumazine-bd"/>
</dbReference>
<comment type="function">
    <text evidence="1">Catalyzes the dismutation of two molecules of 6,7-dimethyl-8-ribityllumazine, resulting in the formation of riboflavin and 5-amino-6-(D-ribitylamino)uracil.</text>
</comment>
<dbReference type="CDD" id="cd00402">
    <property type="entry name" value="Riboflavin_synthase_like"/>
    <property type="match status" value="1"/>
</dbReference>
<dbReference type="AlphaFoldDB" id="A0A0G4GH15"/>
<keyword evidence="10" id="KW-1185">Reference proteome</keyword>
<dbReference type="Pfam" id="PF00677">
    <property type="entry name" value="Lum_binding"/>
    <property type="match status" value="2"/>
</dbReference>
<keyword evidence="6" id="KW-0808">Transferase</keyword>
<accession>A0A0G4GH15</accession>
<sequence length="216" mass="23147">MTLWDGTSGRGVELTIEASEGTLEDCYVGCSMAVNGVCLTVTELDKGEGEGRGTFTVGVAPETLRRTNLDDVSAGNAVNLERSLPADGRCSGHFVQGHVDGTGVVLDRWSEGESLWLKIGPPAEVMPFIVEKGFIAVDGTSLTVCDVNRSHDPQPWFTLMLIAHTQQCVTLPTRDVGDRVNIEVDVMGKYVAQAAGALIDRVNALENKVKELEGQT</sequence>
<dbReference type="InterPro" id="IPR026017">
    <property type="entry name" value="Lumazine-bd_dom"/>
</dbReference>
<dbReference type="EC" id="2.5.1.9" evidence="3"/>
<evidence type="ECO:0000313" key="10">
    <source>
        <dbReference type="Proteomes" id="UP000041254"/>
    </source>
</evidence>
<evidence type="ECO:0000256" key="3">
    <source>
        <dbReference type="ARBA" id="ARBA00012827"/>
    </source>
</evidence>
<keyword evidence="7" id="KW-0677">Repeat</keyword>
<gene>
    <name evidence="9" type="ORF">Vbra_17803</name>
</gene>
<evidence type="ECO:0000256" key="7">
    <source>
        <dbReference type="ARBA" id="ARBA00022737"/>
    </source>
</evidence>
<dbReference type="VEuPathDB" id="CryptoDB:Vbra_17803"/>
<dbReference type="OrthoDB" id="10258924at2759"/>
<evidence type="ECO:0000256" key="5">
    <source>
        <dbReference type="ARBA" id="ARBA00022619"/>
    </source>
</evidence>
<dbReference type="FunFam" id="2.40.30.20:FF:000004">
    <property type="entry name" value="Riboflavin synthase, alpha subunit"/>
    <property type="match status" value="1"/>
</dbReference>